<dbReference type="OrthoDB" id="9809438at2"/>
<dbReference type="PANTHER" id="PTHR43527:SF2">
    <property type="entry name" value="4-DIPHOSPHOCYTIDYL-2-C-METHYL-D-ERYTHRITOL KINASE, CHLOROPLASTIC"/>
    <property type="match status" value="1"/>
</dbReference>
<evidence type="ECO:0000259" key="12">
    <source>
        <dbReference type="Pfam" id="PF08544"/>
    </source>
</evidence>
<dbReference type="RefSeq" id="WP_141166859.1">
    <property type="nucleotide sequence ID" value="NZ_VHLH01000016.1"/>
</dbReference>
<dbReference type="NCBIfam" id="TIGR00154">
    <property type="entry name" value="ispE"/>
    <property type="match status" value="1"/>
</dbReference>
<evidence type="ECO:0000313" key="13">
    <source>
        <dbReference type="EMBL" id="TPW28134.1"/>
    </source>
</evidence>
<dbReference type="Gene3D" id="3.30.70.890">
    <property type="entry name" value="GHMP kinase, C-terminal domain"/>
    <property type="match status" value="1"/>
</dbReference>
<dbReference type="InterPro" id="IPR004424">
    <property type="entry name" value="IspE"/>
</dbReference>
<dbReference type="AlphaFoldDB" id="A0A506U4Y2"/>
<evidence type="ECO:0000259" key="11">
    <source>
        <dbReference type="Pfam" id="PF00288"/>
    </source>
</evidence>
<gene>
    <name evidence="10" type="primary">ispE</name>
    <name evidence="13" type="ORF">FJU11_09725</name>
</gene>
<dbReference type="InterPro" id="IPR013750">
    <property type="entry name" value="GHMP_kinase_C_dom"/>
</dbReference>
<feature type="binding site" evidence="10">
    <location>
        <begin position="124"/>
        <end position="134"/>
    </location>
    <ligand>
        <name>ATP</name>
        <dbReference type="ChEBI" id="CHEBI:30616"/>
    </ligand>
</feature>
<comment type="similarity">
    <text evidence="1 10">Belongs to the GHMP kinase family. IspE subfamily.</text>
</comment>
<dbReference type="EMBL" id="VHLH01000016">
    <property type="protein sequence ID" value="TPW28134.1"/>
    <property type="molecule type" value="Genomic_DNA"/>
</dbReference>
<dbReference type="GO" id="GO:0005524">
    <property type="term" value="F:ATP binding"/>
    <property type="evidence" value="ECO:0007669"/>
    <property type="project" value="UniProtKB-UniRule"/>
</dbReference>
<feature type="domain" description="GHMP kinase N-terminal" evidence="11">
    <location>
        <begin position="92"/>
        <end position="171"/>
    </location>
</feature>
<comment type="pathway">
    <text evidence="10">Isoprenoid biosynthesis; isopentenyl diphosphate biosynthesis via DXP pathway; isopentenyl diphosphate from 1-deoxy-D-xylulose 5-phosphate: step 3/6.</text>
</comment>
<keyword evidence="8 10" id="KW-0414">Isoprene biosynthesis</keyword>
<reference evidence="13 14" key="1">
    <citation type="submission" date="2019-06" db="EMBL/GenBank/DDBJ databases">
        <authorList>
            <person name="Li M."/>
        </authorList>
    </citation>
    <scope>NUCLEOTIDE SEQUENCE [LARGE SCALE GENOMIC DNA]</scope>
    <source>
        <strain evidence="13 14">BGMRC6574</strain>
    </source>
</reference>
<evidence type="ECO:0000256" key="2">
    <source>
        <dbReference type="ARBA" id="ARBA00012052"/>
    </source>
</evidence>
<dbReference type="SUPFAM" id="SSF55060">
    <property type="entry name" value="GHMP Kinase, C-terminal domain"/>
    <property type="match status" value="1"/>
</dbReference>
<dbReference type="Gene3D" id="3.30.230.10">
    <property type="match status" value="1"/>
</dbReference>
<keyword evidence="6 10" id="KW-0418">Kinase</keyword>
<evidence type="ECO:0000256" key="8">
    <source>
        <dbReference type="ARBA" id="ARBA00023229"/>
    </source>
</evidence>
<dbReference type="SUPFAM" id="SSF54211">
    <property type="entry name" value="Ribosomal protein S5 domain 2-like"/>
    <property type="match status" value="1"/>
</dbReference>
<dbReference type="GO" id="GO:0050515">
    <property type="term" value="F:4-(cytidine 5'-diphospho)-2-C-methyl-D-erythritol kinase activity"/>
    <property type="evidence" value="ECO:0007669"/>
    <property type="project" value="UniProtKB-UniRule"/>
</dbReference>
<evidence type="ECO:0000256" key="4">
    <source>
        <dbReference type="ARBA" id="ARBA00022679"/>
    </source>
</evidence>
<dbReference type="Proteomes" id="UP000320314">
    <property type="component" value="Unassembled WGS sequence"/>
</dbReference>
<dbReference type="GO" id="GO:0016114">
    <property type="term" value="P:terpenoid biosynthetic process"/>
    <property type="evidence" value="ECO:0007669"/>
    <property type="project" value="UniProtKB-UniRule"/>
</dbReference>
<evidence type="ECO:0000256" key="7">
    <source>
        <dbReference type="ARBA" id="ARBA00022840"/>
    </source>
</evidence>
<dbReference type="GO" id="GO:0019288">
    <property type="term" value="P:isopentenyl diphosphate biosynthetic process, methylerythritol 4-phosphate pathway"/>
    <property type="evidence" value="ECO:0007669"/>
    <property type="project" value="UniProtKB-UniRule"/>
</dbReference>
<name>A0A506U4Y2_9HYPH</name>
<dbReference type="PANTHER" id="PTHR43527">
    <property type="entry name" value="4-DIPHOSPHOCYTIDYL-2-C-METHYL-D-ERYTHRITOL KINASE, CHLOROPLASTIC"/>
    <property type="match status" value="1"/>
</dbReference>
<dbReference type="HAMAP" id="MF_00061">
    <property type="entry name" value="IspE"/>
    <property type="match status" value="1"/>
</dbReference>
<feature type="active site" evidence="10">
    <location>
        <position position="35"/>
    </location>
</feature>
<evidence type="ECO:0000313" key="14">
    <source>
        <dbReference type="Proteomes" id="UP000320314"/>
    </source>
</evidence>
<dbReference type="Pfam" id="PF08544">
    <property type="entry name" value="GHMP_kinases_C"/>
    <property type="match status" value="1"/>
</dbReference>
<accession>A0A506U4Y2</accession>
<keyword evidence="14" id="KW-1185">Reference proteome</keyword>
<evidence type="ECO:0000256" key="10">
    <source>
        <dbReference type="HAMAP-Rule" id="MF_00061"/>
    </source>
</evidence>
<dbReference type="InterPro" id="IPR020568">
    <property type="entry name" value="Ribosomal_Su5_D2-typ_SF"/>
</dbReference>
<feature type="active site" evidence="10">
    <location>
        <position position="166"/>
    </location>
</feature>
<protein>
    <recommendedName>
        <fullName evidence="3 10">4-diphosphocytidyl-2-C-methyl-D-erythritol kinase</fullName>
        <shortName evidence="10">CMK</shortName>
        <ecNumber evidence="2 10">2.7.1.148</ecNumber>
    </recommendedName>
    <alternativeName>
        <fullName evidence="9 10">4-(cytidine-5'-diphospho)-2-C-methyl-D-erythritol kinase</fullName>
    </alternativeName>
</protein>
<evidence type="ECO:0000256" key="3">
    <source>
        <dbReference type="ARBA" id="ARBA00017473"/>
    </source>
</evidence>
<comment type="caution">
    <text evidence="13">The sequence shown here is derived from an EMBL/GenBank/DDBJ whole genome shotgun (WGS) entry which is preliminary data.</text>
</comment>
<keyword evidence="7 10" id="KW-0067">ATP-binding</keyword>
<keyword evidence="5 10" id="KW-0547">Nucleotide-binding</keyword>
<comment type="function">
    <text evidence="10">Catalyzes the phosphorylation of the position 2 hydroxy group of 4-diphosphocytidyl-2C-methyl-D-erythritol.</text>
</comment>
<dbReference type="NCBIfam" id="NF011202">
    <property type="entry name" value="PRK14608.1"/>
    <property type="match status" value="1"/>
</dbReference>
<dbReference type="EC" id="2.7.1.148" evidence="2 10"/>
<dbReference type="PIRSF" id="PIRSF010376">
    <property type="entry name" value="IspE"/>
    <property type="match status" value="1"/>
</dbReference>
<dbReference type="InterPro" id="IPR006204">
    <property type="entry name" value="GHMP_kinase_N_dom"/>
</dbReference>
<evidence type="ECO:0000256" key="6">
    <source>
        <dbReference type="ARBA" id="ARBA00022777"/>
    </source>
</evidence>
<comment type="catalytic activity">
    <reaction evidence="10">
        <text>4-CDP-2-C-methyl-D-erythritol + ATP = 4-CDP-2-C-methyl-D-erythritol 2-phosphate + ADP + H(+)</text>
        <dbReference type="Rhea" id="RHEA:18437"/>
        <dbReference type="ChEBI" id="CHEBI:15378"/>
        <dbReference type="ChEBI" id="CHEBI:30616"/>
        <dbReference type="ChEBI" id="CHEBI:57823"/>
        <dbReference type="ChEBI" id="CHEBI:57919"/>
        <dbReference type="ChEBI" id="CHEBI:456216"/>
        <dbReference type="EC" id="2.7.1.148"/>
    </reaction>
</comment>
<dbReference type="InterPro" id="IPR036554">
    <property type="entry name" value="GHMP_kinase_C_sf"/>
</dbReference>
<proteinExistence type="inferred from homology"/>
<dbReference type="InterPro" id="IPR014721">
    <property type="entry name" value="Ribsml_uS5_D2-typ_fold_subgr"/>
</dbReference>
<sequence>MSRQAAPETNAGAGRASPAGVDPLVRAVVERAPAKINLALHVTGRRADGRHSLESLVTFANVVDRVHVVAAERDRFELCGPYASALANDPGNLVLAARDRLREALRTLDQPAPPVAITLEKNLPVASGIGGGSADAAATLRALARSWSVHMSDAEMADIAAGLGADVPMCLATRPLVATGVGERIRILSEFPSFDMVLVTPDRPVSTAEIFSNLDRRENAGLTLPPRWSAFTNNCAILAAMRNDLEATAADAEPAIGEARSDLTDAGARLARMSGSGATCFGLFTDAATAQAAALSIRRRRPGWFVADCRSVYANARGLP</sequence>
<evidence type="ECO:0000256" key="5">
    <source>
        <dbReference type="ARBA" id="ARBA00022741"/>
    </source>
</evidence>
<evidence type="ECO:0000256" key="9">
    <source>
        <dbReference type="ARBA" id="ARBA00032554"/>
    </source>
</evidence>
<evidence type="ECO:0000256" key="1">
    <source>
        <dbReference type="ARBA" id="ARBA00009684"/>
    </source>
</evidence>
<feature type="domain" description="GHMP kinase C-terminal" evidence="12">
    <location>
        <begin position="240"/>
        <end position="299"/>
    </location>
</feature>
<dbReference type="Pfam" id="PF00288">
    <property type="entry name" value="GHMP_kinases_N"/>
    <property type="match status" value="1"/>
</dbReference>
<keyword evidence="4 10" id="KW-0808">Transferase</keyword>
<dbReference type="UniPathway" id="UPA00056">
    <property type="reaction ID" value="UER00094"/>
</dbReference>
<organism evidence="13 14">
    <name type="scientific">Pararhizobium mangrovi</name>
    <dbReference type="NCBI Taxonomy" id="2590452"/>
    <lineage>
        <taxon>Bacteria</taxon>
        <taxon>Pseudomonadati</taxon>
        <taxon>Pseudomonadota</taxon>
        <taxon>Alphaproteobacteria</taxon>
        <taxon>Hyphomicrobiales</taxon>
        <taxon>Rhizobiaceae</taxon>
        <taxon>Rhizobium/Agrobacterium group</taxon>
        <taxon>Pararhizobium</taxon>
    </lineage>
</organism>